<evidence type="ECO:0000259" key="8">
    <source>
        <dbReference type="Pfam" id="PF08281"/>
    </source>
</evidence>
<dbReference type="NCBIfam" id="TIGR02937">
    <property type="entry name" value="sigma70-ECF"/>
    <property type="match status" value="1"/>
</dbReference>
<dbReference type="InterPro" id="IPR013325">
    <property type="entry name" value="RNA_pol_sigma_r2"/>
</dbReference>
<dbReference type="GO" id="GO:0016987">
    <property type="term" value="F:sigma factor activity"/>
    <property type="evidence" value="ECO:0007669"/>
    <property type="project" value="UniProtKB-KW"/>
</dbReference>
<dbReference type="InterPro" id="IPR039425">
    <property type="entry name" value="RNA_pol_sigma-70-like"/>
</dbReference>
<evidence type="ECO:0000256" key="6">
    <source>
        <dbReference type="RuleBase" id="RU000716"/>
    </source>
</evidence>
<evidence type="ECO:0000256" key="2">
    <source>
        <dbReference type="ARBA" id="ARBA00023015"/>
    </source>
</evidence>
<dbReference type="InterPro" id="IPR036388">
    <property type="entry name" value="WH-like_DNA-bd_sf"/>
</dbReference>
<sequence>MIDIADNQNLSDGELVSLSLENQHNFLYLVNRYRFKLLSYIKRLTNVSDDDAEDILQEVFIKVYLNLNDFNSDLKFSSWIYRITHNQVISSHRKLKARPEGHAIDIEDKSALNLAADIDIVAGTDLNILKQKIIKVLDGLERKYRDILILRFLEEKNYQEISDIIRKPQGTVASTINKAKQEFKKEFETQKIIL</sequence>
<keyword evidence="3 6" id="KW-0731">Sigma factor</keyword>
<gene>
    <name evidence="9" type="ORF">COT98_01225</name>
</gene>
<dbReference type="GO" id="GO:0003677">
    <property type="term" value="F:DNA binding"/>
    <property type="evidence" value="ECO:0007669"/>
    <property type="project" value="UniProtKB-KW"/>
</dbReference>
<dbReference type="SUPFAM" id="SSF88946">
    <property type="entry name" value="Sigma2 domain of RNA polymerase sigma factors"/>
    <property type="match status" value="1"/>
</dbReference>
<evidence type="ECO:0000256" key="1">
    <source>
        <dbReference type="ARBA" id="ARBA00010641"/>
    </source>
</evidence>
<dbReference type="GO" id="GO:0006352">
    <property type="term" value="P:DNA-templated transcription initiation"/>
    <property type="evidence" value="ECO:0007669"/>
    <property type="project" value="InterPro"/>
</dbReference>
<keyword evidence="5 6" id="KW-0804">Transcription</keyword>
<organism evidence="9 10">
    <name type="scientific">Candidatus Falkowbacteria bacterium CG10_big_fil_rev_8_21_14_0_10_39_9</name>
    <dbReference type="NCBI Taxonomy" id="1974566"/>
    <lineage>
        <taxon>Bacteria</taxon>
        <taxon>Candidatus Falkowiibacteriota</taxon>
    </lineage>
</organism>
<dbReference type="CDD" id="cd06171">
    <property type="entry name" value="Sigma70_r4"/>
    <property type="match status" value="1"/>
</dbReference>
<protein>
    <recommendedName>
        <fullName evidence="6">RNA polymerase sigma factor</fullName>
    </recommendedName>
</protein>
<evidence type="ECO:0000259" key="7">
    <source>
        <dbReference type="Pfam" id="PF04542"/>
    </source>
</evidence>
<dbReference type="PROSITE" id="PS01063">
    <property type="entry name" value="SIGMA70_ECF"/>
    <property type="match status" value="1"/>
</dbReference>
<dbReference type="AlphaFoldDB" id="A0A2M6WQP7"/>
<proteinExistence type="inferred from homology"/>
<dbReference type="InterPro" id="IPR007627">
    <property type="entry name" value="RNA_pol_sigma70_r2"/>
</dbReference>
<dbReference type="InterPro" id="IPR000838">
    <property type="entry name" value="RNA_pol_sigma70_ECF_CS"/>
</dbReference>
<evidence type="ECO:0000313" key="10">
    <source>
        <dbReference type="Proteomes" id="UP000228900"/>
    </source>
</evidence>
<evidence type="ECO:0000256" key="3">
    <source>
        <dbReference type="ARBA" id="ARBA00023082"/>
    </source>
</evidence>
<dbReference type="InterPro" id="IPR013249">
    <property type="entry name" value="RNA_pol_sigma70_r4_t2"/>
</dbReference>
<evidence type="ECO:0000256" key="4">
    <source>
        <dbReference type="ARBA" id="ARBA00023125"/>
    </source>
</evidence>
<dbReference type="Pfam" id="PF08281">
    <property type="entry name" value="Sigma70_r4_2"/>
    <property type="match status" value="1"/>
</dbReference>
<dbReference type="Proteomes" id="UP000228900">
    <property type="component" value="Unassembled WGS sequence"/>
</dbReference>
<dbReference type="SUPFAM" id="SSF88659">
    <property type="entry name" value="Sigma3 and sigma4 domains of RNA polymerase sigma factors"/>
    <property type="match status" value="1"/>
</dbReference>
<keyword evidence="2 6" id="KW-0805">Transcription regulation</keyword>
<evidence type="ECO:0000313" key="9">
    <source>
        <dbReference type="EMBL" id="PIT95073.1"/>
    </source>
</evidence>
<comment type="similarity">
    <text evidence="1 6">Belongs to the sigma-70 factor family. ECF subfamily.</text>
</comment>
<dbReference type="Gene3D" id="1.10.10.10">
    <property type="entry name" value="Winged helix-like DNA-binding domain superfamily/Winged helix DNA-binding domain"/>
    <property type="match status" value="1"/>
</dbReference>
<dbReference type="Pfam" id="PF04542">
    <property type="entry name" value="Sigma70_r2"/>
    <property type="match status" value="1"/>
</dbReference>
<dbReference type="Gene3D" id="1.10.1740.10">
    <property type="match status" value="1"/>
</dbReference>
<keyword evidence="4 6" id="KW-0238">DNA-binding</keyword>
<dbReference type="InterPro" id="IPR013324">
    <property type="entry name" value="RNA_pol_sigma_r3/r4-like"/>
</dbReference>
<evidence type="ECO:0000256" key="5">
    <source>
        <dbReference type="ARBA" id="ARBA00023163"/>
    </source>
</evidence>
<dbReference type="PANTHER" id="PTHR43133">
    <property type="entry name" value="RNA POLYMERASE ECF-TYPE SIGMA FACTO"/>
    <property type="match status" value="1"/>
</dbReference>
<dbReference type="EMBL" id="PFAQ01000019">
    <property type="protein sequence ID" value="PIT95073.1"/>
    <property type="molecule type" value="Genomic_DNA"/>
</dbReference>
<name>A0A2M6WQP7_9BACT</name>
<comment type="caution">
    <text evidence="9">The sequence shown here is derived from an EMBL/GenBank/DDBJ whole genome shotgun (WGS) entry which is preliminary data.</text>
</comment>
<dbReference type="PANTHER" id="PTHR43133:SF51">
    <property type="entry name" value="RNA POLYMERASE SIGMA FACTOR"/>
    <property type="match status" value="1"/>
</dbReference>
<accession>A0A2M6WQP7</accession>
<reference evidence="10" key="1">
    <citation type="submission" date="2017-09" db="EMBL/GenBank/DDBJ databases">
        <title>Depth-based differentiation of microbial function through sediment-hosted aquifers and enrichment of novel symbionts in the deep terrestrial subsurface.</title>
        <authorList>
            <person name="Probst A.J."/>
            <person name="Ladd B."/>
            <person name="Jarett J.K."/>
            <person name="Geller-Mcgrath D.E."/>
            <person name="Sieber C.M.K."/>
            <person name="Emerson J.B."/>
            <person name="Anantharaman K."/>
            <person name="Thomas B.C."/>
            <person name="Malmstrom R."/>
            <person name="Stieglmeier M."/>
            <person name="Klingl A."/>
            <person name="Woyke T."/>
            <person name="Ryan C.M."/>
            <person name="Banfield J.F."/>
        </authorList>
    </citation>
    <scope>NUCLEOTIDE SEQUENCE [LARGE SCALE GENOMIC DNA]</scope>
</reference>
<dbReference type="InterPro" id="IPR014284">
    <property type="entry name" value="RNA_pol_sigma-70_dom"/>
</dbReference>
<feature type="domain" description="RNA polymerase sigma factor 70 region 4 type 2" evidence="8">
    <location>
        <begin position="131"/>
        <end position="181"/>
    </location>
</feature>
<feature type="domain" description="RNA polymerase sigma-70 region 2" evidence="7">
    <location>
        <begin position="29"/>
        <end position="96"/>
    </location>
</feature>